<reference evidence="4 5" key="1">
    <citation type="submission" date="2018-11" db="EMBL/GenBank/DDBJ databases">
        <authorList>
            <person name="Li F."/>
        </authorList>
    </citation>
    <scope>NUCLEOTIDE SEQUENCE [LARGE SCALE GENOMIC DNA]</scope>
    <source>
        <strain evidence="4 5">YS17T</strain>
    </source>
</reference>
<evidence type="ECO:0000313" key="5">
    <source>
        <dbReference type="Proteomes" id="UP000275225"/>
    </source>
</evidence>
<dbReference type="PROSITE" id="PS50977">
    <property type="entry name" value="HTH_TETR_2"/>
    <property type="match status" value="1"/>
</dbReference>
<proteinExistence type="predicted"/>
<dbReference type="Proteomes" id="UP000275225">
    <property type="component" value="Unassembled WGS sequence"/>
</dbReference>
<evidence type="ECO:0000256" key="1">
    <source>
        <dbReference type="ARBA" id="ARBA00023125"/>
    </source>
</evidence>
<dbReference type="GO" id="GO:0003677">
    <property type="term" value="F:DNA binding"/>
    <property type="evidence" value="ECO:0007669"/>
    <property type="project" value="UniProtKB-UniRule"/>
</dbReference>
<evidence type="ECO:0000313" key="4">
    <source>
        <dbReference type="EMBL" id="RQN02383.1"/>
    </source>
</evidence>
<dbReference type="Gene3D" id="1.10.357.10">
    <property type="entry name" value="Tetracycline Repressor, domain 2"/>
    <property type="match status" value="1"/>
</dbReference>
<accession>A0A3N6WM31</accession>
<dbReference type="OrthoDB" id="8688418at2"/>
<organism evidence="4 5">
    <name type="scientific">Aeromicrobium camelliae</name>
    <dbReference type="NCBI Taxonomy" id="1538144"/>
    <lineage>
        <taxon>Bacteria</taxon>
        <taxon>Bacillati</taxon>
        <taxon>Actinomycetota</taxon>
        <taxon>Actinomycetes</taxon>
        <taxon>Propionibacteriales</taxon>
        <taxon>Nocardioidaceae</taxon>
        <taxon>Aeromicrobium</taxon>
    </lineage>
</organism>
<keyword evidence="5" id="KW-1185">Reference proteome</keyword>
<protein>
    <submittedName>
        <fullName evidence="4">TetR/AcrR family transcriptional regulator</fullName>
    </submittedName>
</protein>
<gene>
    <name evidence="4" type="ORF">EHW97_13325</name>
</gene>
<dbReference type="SUPFAM" id="SSF46689">
    <property type="entry name" value="Homeodomain-like"/>
    <property type="match status" value="1"/>
</dbReference>
<keyword evidence="1 2" id="KW-0238">DNA-binding</keyword>
<feature type="DNA-binding region" description="H-T-H motif" evidence="2">
    <location>
        <begin position="63"/>
        <end position="82"/>
    </location>
</feature>
<dbReference type="AlphaFoldDB" id="A0A3N6WM31"/>
<feature type="domain" description="HTH tetR-type" evidence="3">
    <location>
        <begin position="41"/>
        <end position="100"/>
    </location>
</feature>
<dbReference type="RefSeq" id="WP_124237671.1">
    <property type="nucleotide sequence ID" value="NZ_RQJX01000021.1"/>
</dbReference>
<dbReference type="InterPro" id="IPR009057">
    <property type="entry name" value="Homeodomain-like_sf"/>
</dbReference>
<sequence>MPSILAHNVTRVTHFLHTGCKFLAVEEFVSRQTDGRARRSERTRAAIVDAHARLLRNGELRPSAKQIAQEAGVSVRTLWGSFGDMENLFAETVAYWFASDDALVEPIDADQPLDDRITQFCAGRERRLLNIAPAARAALLLEPVSPTLRASRAGHINRVRNELERVFADELEESDHRDALLDALTVAASWNAWSLLHDDHERDAAACRAAMELTLRALLT</sequence>
<evidence type="ECO:0000256" key="2">
    <source>
        <dbReference type="PROSITE-ProRule" id="PRU00335"/>
    </source>
</evidence>
<comment type="caution">
    <text evidence="4">The sequence shown here is derived from an EMBL/GenBank/DDBJ whole genome shotgun (WGS) entry which is preliminary data.</text>
</comment>
<name>A0A3N6WM31_9ACTN</name>
<dbReference type="EMBL" id="RQJX01000021">
    <property type="protein sequence ID" value="RQN02383.1"/>
    <property type="molecule type" value="Genomic_DNA"/>
</dbReference>
<dbReference type="InterPro" id="IPR001647">
    <property type="entry name" value="HTH_TetR"/>
</dbReference>
<evidence type="ECO:0000259" key="3">
    <source>
        <dbReference type="PROSITE" id="PS50977"/>
    </source>
</evidence>